<gene>
    <name evidence="2" type="ORF">J421_5874</name>
</gene>
<name>W0RQZ6_9BACT</name>
<dbReference type="EMBL" id="CP007130">
    <property type="protein sequence ID" value="AHG93409.1"/>
    <property type="molecule type" value="Genomic_DNA"/>
</dbReference>
<accession>W0RQZ6</accession>
<keyword evidence="1" id="KW-0732">Signal</keyword>
<keyword evidence="3" id="KW-1185">Reference proteome</keyword>
<feature type="signal peptide" evidence="1">
    <location>
        <begin position="1"/>
        <end position="23"/>
    </location>
</feature>
<protein>
    <submittedName>
        <fullName evidence="2">Uncharacterized protein</fullName>
    </submittedName>
</protein>
<proteinExistence type="predicted"/>
<dbReference type="Proteomes" id="UP000019151">
    <property type="component" value="Plasmid 2"/>
</dbReference>
<dbReference type="KEGG" id="gba:J421_5874"/>
<sequence length="428" mass="48787">MRALLGLRCVAVLLPAIAGPLFAQDRVLVPGNPPLTEAAVGTAAQLYEWALDVRLNEPQYHEFERLLVDRWKQPGGAARAEIVATGARWGDVARMRVTERGAIQPRVQDSLLARLRAGARGDDADRWLLARYAEGHRVLAGGSPPLTQALADRMADYWEWVLDVRFSDRERWELQQLEVSMWGQRDAAWKQNWVTFIPGWWTTMTSLGPVERTVLRVQARTNVLAEIRQTPGDPFDRWRLARYEAAHRPGGDMNPVLVAGAVPLTQDMVTQYCAFVEWRRRLQLTGLGAQQRQQLQQLVVADWKSGDAAARQALLADLGWWLQVFPGLTDAQRQDVIYKNEHTGAYLERLHQSPDANARGWYLSLEALTLETFRYRAVMQNMYIQTWRSMIESNRATMTQIARNLAPSGRYEYDARTGAYDRYTPYVP</sequence>
<dbReference type="AlphaFoldDB" id="W0RQZ6"/>
<organism evidence="2 3">
    <name type="scientific">Gemmatirosa kalamazoonensis</name>
    <dbReference type="NCBI Taxonomy" id="861299"/>
    <lineage>
        <taxon>Bacteria</taxon>
        <taxon>Pseudomonadati</taxon>
        <taxon>Gemmatimonadota</taxon>
        <taxon>Gemmatimonadia</taxon>
        <taxon>Gemmatimonadales</taxon>
        <taxon>Gemmatimonadaceae</taxon>
        <taxon>Gemmatirosa</taxon>
    </lineage>
</organism>
<dbReference type="InParanoid" id="W0RQZ6"/>
<feature type="chain" id="PRO_5004795858" evidence="1">
    <location>
        <begin position="24"/>
        <end position="428"/>
    </location>
</feature>
<dbReference type="HOGENOM" id="CLU_640547_0_0_0"/>
<evidence type="ECO:0000256" key="1">
    <source>
        <dbReference type="SAM" id="SignalP"/>
    </source>
</evidence>
<geneLocation type="plasmid" evidence="2 3">
    <name>2</name>
</geneLocation>
<keyword evidence="2" id="KW-0614">Plasmid</keyword>
<dbReference type="RefSeq" id="WP_025414714.1">
    <property type="nucleotide sequence ID" value="NZ_CP007130.1"/>
</dbReference>
<evidence type="ECO:0000313" key="3">
    <source>
        <dbReference type="Proteomes" id="UP000019151"/>
    </source>
</evidence>
<reference evidence="2 3" key="1">
    <citation type="journal article" date="2014" name="Genome Announc.">
        <title>Genome Sequence and Methylome of Soil Bacterium Gemmatirosa kalamazoonensis KBS708T, a Member of the Rarely Cultivated Gemmatimonadetes Phylum.</title>
        <authorList>
            <person name="Debruyn J.M."/>
            <person name="Radosevich M."/>
            <person name="Wommack K.E."/>
            <person name="Polson S.W."/>
            <person name="Hauser L.J."/>
            <person name="Fawaz M.N."/>
            <person name="Korlach J."/>
            <person name="Tsai Y.C."/>
        </authorList>
    </citation>
    <scope>NUCLEOTIDE SEQUENCE [LARGE SCALE GENOMIC DNA]</scope>
    <source>
        <strain evidence="2 3">KBS708</strain>
        <plasmid evidence="3">Plasmid 2</plasmid>
    </source>
</reference>
<evidence type="ECO:0000313" key="2">
    <source>
        <dbReference type="EMBL" id="AHG93409.1"/>
    </source>
</evidence>